<evidence type="ECO:0000313" key="2">
    <source>
        <dbReference type="EMBL" id="WAN70277.1"/>
    </source>
</evidence>
<gene>
    <name evidence="2" type="ORF">BJP36_42685</name>
</gene>
<sequence length="106" mass="12350">MKNHDGSKNSGIPNREPTRQPDSITFSLSETFHTSTIQDKVTPLFWGKHSAISVSLISPWPVATLEEETVNNTRAKPWPKAKGFYPDFQFFKIWNYQILRFKVYFK</sequence>
<dbReference type="Proteomes" id="UP000176944">
    <property type="component" value="Chromosome"/>
</dbReference>
<proteinExistence type="predicted"/>
<name>A0A9Q9SVC1_MOOP1</name>
<feature type="region of interest" description="Disordered" evidence="1">
    <location>
        <begin position="1"/>
        <end position="22"/>
    </location>
</feature>
<dbReference type="EMBL" id="CP017708">
    <property type="protein sequence ID" value="WAN70277.1"/>
    <property type="molecule type" value="Genomic_DNA"/>
</dbReference>
<dbReference type="AlphaFoldDB" id="A0A9Q9SVC1"/>
<protein>
    <submittedName>
        <fullName evidence="2">Uncharacterized protein</fullName>
    </submittedName>
</protein>
<reference evidence="2" key="1">
    <citation type="journal article" date="2017" name="Proc. Natl. Acad. Sci. U.S.A.">
        <title>Comparative genomics uncovers the prolific and distinctive metabolic potential of the cyanobacterial genus Moorea.</title>
        <authorList>
            <person name="Leao T."/>
            <person name="Castelao G."/>
            <person name="Korobeynikov A."/>
            <person name="Monroe E.A."/>
            <person name="Podell S."/>
            <person name="Glukhov E."/>
            <person name="Allen E.E."/>
            <person name="Gerwick W.H."/>
            <person name="Gerwick L."/>
        </authorList>
    </citation>
    <scope>NUCLEOTIDE SEQUENCE</scope>
    <source>
        <strain evidence="2">JHB</strain>
    </source>
</reference>
<accession>A0A9Q9SVC1</accession>
<reference evidence="2" key="2">
    <citation type="submission" date="2022-10" db="EMBL/GenBank/DDBJ databases">
        <authorList>
            <person name="Ngo T.-E."/>
        </authorList>
    </citation>
    <scope>NUCLEOTIDE SEQUENCE</scope>
    <source>
        <strain evidence="2">JHB</strain>
    </source>
</reference>
<organism evidence="2">
    <name type="scientific">Moorena producens (strain JHB)</name>
    <dbReference type="NCBI Taxonomy" id="1454205"/>
    <lineage>
        <taxon>Bacteria</taxon>
        <taxon>Bacillati</taxon>
        <taxon>Cyanobacteriota</taxon>
        <taxon>Cyanophyceae</taxon>
        <taxon>Coleofasciculales</taxon>
        <taxon>Coleofasciculaceae</taxon>
        <taxon>Moorena</taxon>
    </lineage>
</organism>
<evidence type="ECO:0000256" key="1">
    <source>
        <dbReference type="SAM" id="MobiDB-lite"/>
    </source>
</evidence>